<name>A0A9W7FA03_9STRA</name>
<proteinExistence type="predicted"/>
<keyword evidence="3" id="KW-1185">Reference proteome</keyword>
<evidence type="ECO:0000313" key="3">
    <source>
        <dbReference type="Proteomes" id="UP001165160"/>
    </source>
</evidence>
<dbReference type="EMBL" id="BRXX01000352">
    <property type="protein sequence ID" value="GMI06668.1"/>
    <property type="molecule type" value="Genomic_DNA"/>
</dbReference>
<feature type="compositionally biased region" description="Pro residues" evidence="1">
    <location>
        <begin position="120"/>
        <end position="148"/>
    </location>
</feature>
<dbReference type="Proteomes" id="UP001165160">
    <property type="component" value="Unassembled WGS sequence"/>
</dbReference>
<organism evidence="2 3">
    <name type="scientific">Triparma verrucosa</name>
    <dbReference type="NCBI Taxonomy" id="1606542"/>
    <lineage>
        <taxon>Eukaryota</taxon>
        <taxon>Sar</taxon>
        <taxon>Stramenopiles</taxon>
        <taxon>Ochrophyta</taxon>
        <taxon>Bolidophyceae</taxon>
        <taxon>Parmales</taxon>
        <taxon>Triparmaceae</taxon>
        <taxon>Triparma</taxon>
    </lineage>
</organism>
<protein>
    <submittedName>
        <fullName evidence="2">Uncharacterized protein</fullName>
    </submittedName>
</protein>
<feature type="region of interest" description="Disordered" evidence="1">
    <location>
        <begin position="1"/>
        <end position="151"/>
    </location>
</feature>
<dbReference type="AlphaFoldDB" id="A0A9W7FA03"/>
<accession>A0A9W7FA03</accession>
<feature type="compositionally biased region" description="Basic residues" evidence="1">
    <location>
        <begin position="60"/>
        <end position="70"/>
    </location>
</feature>
<feature type="compositionally biased region" description="Acidic residues" evidence="1">
    <location>
        <begin position="47"/>
        <end position="56"/>
    </location>
</feature>
<evidence type="ECO:0000256" key="1">
    <source>
        <dbReference type="SAM" id="MobiDB-lite"/>
    </source>
</evidence>
<feature type="compositionally biased region" description="Low complexity" evidence="1">
    <location>
        <begin position="13"/>
        <end position="29"/>
    </location>
</feature>
<reference evidence="3" key="1">
    <citation type="journal article" date="2023" name="Commun. Biol.">
        <title>Genome analysis of Parmales, the sister group of diatoms, reveals the evolutionary specialization of diatoms from phago-mixotrophs to photoautotrophs.</title>
        <authorList>
            <person name="Ban H."/>
            <person name="Sato S."/>
            <person name="Yoshikawa S."/>
            <person name="Yamada K."/>
            <person name="Nakamura Y."/>
            <person name="Ichinomiya M."/>
            <person name="Sato N."/>
            <person name="Blanc-Mathieu R."/>
            <person name="Endo H."/>
            <person name="Kuwata A."/>
            <person name="Ogata H."/>
        </authorList>
    </citation>
    <scope>NUCLEOTIDE SEQUENCE [LARGE SCALE GENOMIC DNA]</scope>
    <source>
        <strain evidence="3">NIES 3699</strain>
    </source>
</reference>
<gene>
    <name evidence="2" type="ORF">TrVE_jg926</name>
</gene>
<sequence>MFKKRKSKAKGLTSSTADSTSASKVASVPPKKKTSKSSSKKSLLSFNDDDGSSDSDSDSKRKKKKKKKSLALHLTEEEGEEDPAPETESKVSYADLNSLKASQNYAKKRPPVDLSTVPSSVPPPSPPSVVPPSPPPSTSLPPPSPPPTSTLTPSTILSNLCSGITNLTTTITTQTSTLSTLSSSIDPKFKSNLDKACKSYDYHSTLLTRLLPYIAFLRSVHSKFSQLYSTQPSDPWVKPENRGEEDEFGRSLYLKEIKEWKCGEKVKLWEEGRKVIMEGIEEERVGWEGIKGIFEEWREEFKEEYEKAYAGEVLEGLERKYNLVRFPNGGGKGCEEAIKCWARFVGWEDLETFRRLVEEGGVDVREEIRENVGRNIDVKEGCEKEAEAERQRRRKVEEAFKEFF</sequence>
<feature type="compositionally biased region" description="Basic residues" evidence="1">
    <location>
        <begin position="30"/>
        <end position="39"/>
    </location>
</feature>
<comment type="caution">
    <text evidence="2">The sequence shown here is derived from an EMBL/GenBank/DDBJ whole genome shotgun (WGS) entry which is preliminary data.</text>
</comment>
<evidence type="ECO:0000313" key="2">
    <source>
        <dbReference type="EMBL" id="GMI06668.1"/>
    </source>
</evidence>